<dbReference type="GO" id="GO:0005615">
    <property type="term" value="C:extracellular space"/>
    <property type="evidence" value="ECO:0007669"/>
    <property type="project" value="UniProtKB-UniRule"/>
</dbReference>
<evidence type="ECO:0000256" key="4">
    <source>
        <dbReference type="ARBA" id="ARBA00022525"/>
    </source>
</evidence>
<name>A0A7K8XBJ2_9PICI</name>
<keyword evidence="6" id="KW-0732">Signal</keyword>
<dbReference type="InterPro" id="IPR036048">
    <property type="entry name" value="Interleukin_8-like_sf"/>
</dbReference>
<dbReference type="PROSITE" id="PS00471">
    <property type="entry name" value="SMALL_CYTOKINES_CXC"/>
    <property type="match status" value="1"/>
</dbReference>
<reference evidence="8 9" key="1">
    <citation type="submission" date="2019-09" db="EMBL/GenBank/DDBJ databases">
        <title>Bird 10,000 Genomes (B10K) Project - Family phase.</title>
        <authorList>
            <person name="Zhang G."/>
        </authorList>
    </citation>
    <scope>NUCLEOTIDE SEQUENCE [LARGE SCALE GENOMIC DNA]</scope>
    <source>
        <strain evidence="8">B10K-DU-001-04</strain>
        <tissue evidence="8">Muscle</tissue>
    </source>
</reference>
<dbReference type="PRINTS" id="PR00436">
    <property type="entry name" value="INTERLEUKIN8"/>
</dbReference>
<evidence type="ECO:0000313" key="8">
    <source>
        <dbReference type="EMBL" id="NXF88671.1"/>
    </source>
</evidence>
<feature type="chain" id="PRO_5029933367" description="C-X-C motif chemokine" evidence="6">
    <location>
        <begin position="23"/>
        <end position="91"/>
    </location>
</feature>
<dbReference type="GO" id="GO:0006952">
    <property type="term" value="P:defense response"/>
    <property type="evidence" value="ECO:0007669"/>
    <property type="project" value="InterPro"/>
</dbReference>
<dbReference type="PANTHER" id="PTHR12015:SF195">
    <property type="entry name" value="CHEMOKINE INTERLEUKIN-8-LIKE DOMAIN-CONTAINING PROTEIN"/>
    <property type="match status" value="1"/>
</dbReference>
<evidence type="ECO:0000256" key="6">
    <source>
        <dbReference type="RuleBase" id="RU361149"/>
    </source>
</evidence>
<comment type="caution">
    <text evidence="8">The sequence shown here is derived from an EMBL/GenBank/DDBJ whole genome shotgun (WGS) entry which is preliminary data.</text>
</comment>
<evidence type="ECO:0000256" key="1">
    <source>
        <dbReference type="ARBA" id="ARBA00004613"/>
    </source>
</evidence>
<dbReference type="Gene3D" id="2.40.50.40">
    <property type="match status" value="1"/>
</dbReference>
<organism evidence="8 9">
    <name type="scientific">Eubucco bourcierii</name>
    <name type="common">red-headed barbet</name>
    <dbReference type="NCBI Taxonomy" id="91767"/>
    <lineage>
        <taxon>Eukaryota</taxon>
        <taxon>Metazoa</taxon>
        <taxon>Chordata</taxon>
        <taxon>Craniata</taxon>
        <taxon>Vertebrata</taxon>
        <taxon>Euteleostomi</taxon>
        <taxon>Archelosauria</taxon>
        <taxon>Archosauria</taxon>
        <taxon>Dinosauria</taxon>
        <taxon>Saurischia</taxon>
        <taxon>Theropoda</taxon>
        <taxon>Coelurosauria</taxon>
        <taxon>Aves</taxon>
        <taxon>Neognathae</taxon>
        <taxon>Neoaves</taxon>
        <taxon>Telluraves</taxon>
        <taxon>Coraciimorphae</taxon>
        <taxon>Piciformes</taxon>
        <taxon>Ramphastidae</taxon>
        <taxon>Eubucco</taxon>
    </lineage>
</organism>
<comment type="similarity">
    <text evidence="2 6">Belongs to the intercrine alpha (chemokine CxC) family.</text>
</comment>
<evidence type="ECO:0000256" key="2">
    <source>
        <dbReference type="ARBA" id="ARBA00010665"/>
    </source>
</evidence>
<comment type="subcellular location">
    <subcellularLocation>
        <location evidence="1 6">Secreted</location>
    </subcellularLocation>
</comment>
<accession>A0A7K8XBJ2</accession>
<dbReference type="CDD" id="cd00273">
    <property type="entry name" value="Chemokine_CXC"/>
    <property type="match status" value="1"/>
</dbReference>
<feature type="non-terminal residue" evidence="8">
    <location>
        <position position="1"/>
    </location>
</feature>
<gene>
    <name evidence="8" type="primary">Cxcl2</name>
    <name evidence="8" type="ORF">EUBBOU_R06338</name>
</gene>
<dbReference type="PRINTS" id="PR00437">
    <property type="entry name" value="SMALLCYTKCXC"/>
</dbReference>
<evidence type="ECO:0000256" key="3">
    <source>
        <dbReference type="ARBA" id="ARBA00022514"/>
    </source>
</evidence>
<dbReference type="SUPFAM" id="SSF54117">
    <property type="entry name" value="Interleukin 8-like chemokines"/>
    <property type="match status" value="1"/>
</dbReference>
<dbReference type="EMBL" id="VWZE01007785">
    <property type="protein sequence ID" value="NXF88671.1"/>
    <property type="molecule type" value="Genomic_DNA"/>
</dbReference>
<dbReference type="FunFam" id="2.40.50.40:FF:000004">
    <property type="entry name" value="C-X-C motif chemokine"/>
    <property type="match status" value="1"/>
</dbReference>
<dbReference type="SMART" id="SM00199">
    <property type="entry name" value="SCY"/>
    <property type="match status" value="1"/>
</dbReference>
<keyword evidence="4 6" id="KW-0964">Secreted</keyword>
<feature type="signal peptide" evidence="6">
    <location>
        <begin position="1"/>
        <end position="22"/>
    </location>
</feature>
<keyword evidence="5" id="KW-1015">Disulfide bond</keyword>
<dbReference type="GO" id="GO:0008009">
    <property type="term" value="F:chemokine activity"/>
    <property type="evidence" value="ECO:0007669"/>
    <property type="project" value="InterPro"/>
</dbReference>
<dbReference type="OrthoDB" id="8872899at2759"/>
<feature type="non-terminal residue" evidence="8">
    <location>
        <position position="91"/>
    </location>
</feature>
<dbReference type="InterPro" id="IPR018048">
    <property type="entry name" value="Chemokine_CXC_CS"/>
</dbReference>
<evidence type="ECO:0000313" key="9">
    <source>
        <dbReference type="Proteomes" id="UP000583613"/>
    </source>
</evidence>
<feature type="domain" description="Chemokine interleukin-8-like" evidence="7">
    <location>
        <begin position="28"/>
        <end position="89"/>
    </location>
</feature>
<evidence type="ECO:0000256" key="5">
    <source>
        <dbReference type="ARBA" id="ARBA00023157"/>
    </source>
</evidence>
<keyword evidence="6" id="KW-0145">Chemotaxis</keyword>
<dbReference type="InterPro" id="IPR039809">
    <property type="entry name" value="Chemokine_b/g/d"/>
</dbReference>
<dbReference type="Proteomes" id="UP000583613">
    <property type="component" value="Unassembled WGS sequence"/>
</dbReference>
<dbReference type="AlphaFoldDB" id="A0A7K8XBJ2"/>
<dbReference type="Pfam" id="PF00048">
    <property type="entry name" value="IL8"/>
    <property type="match status" value="1"/>
</dbReference>
<sequence length="91" mass="9756">MGPRLRLLPALLLAAAAAVCQGAPLAGELRCRCLRAVTEVVPPRRLARIELLAEGPHCSVPEVIATTKQGQMLCLNPAAPWVKLILTRILN</sequence>
<protein>
    <recommendedName>
        <fullName evidence="6">C-X-C motif chemokine</fullName>
    </recommendedName>
</protein>
<keyword evidence="9" id="KW-1185">Reference proteome</keyword>
<dbReference type="InterPro" id="IPR033899">
    <property type="entry name" value="CXC_Chemokine_domain"/>
</dbReference>
<dbReference type="PANTHER" id="PTHR12015">
    <property type="entry name" value="SMALL INDUCIBLE CYTOKINE A"/>
    <property type="match status" value="1"/>
</dbReference>
<dbReference type="InterPro" id="IPR001811">
    <property type="entry name" value="Chemokine_IL8-like_dom"/>
</dbReference>
<evidence type="ECO:0000259" key="7">
    <source>
        <dbReference type="SMART" id="SM00199"/>
    </source>
</evidence>
<keyword evidence="3 6" id="KW-0202">Cytokine</keyword>
<dbReference type="InterPro" id="IPR001089">
    <property type="entry name" value="Chemokine_CXC"/>
</dbReference>
<proteinExistence type="inferred from homology"/>
<dbReference type="GO" id="GO:0006955">
    <property type="term" value="P:immune response"/>
    <property type="evidence" value="ECO:0007669"/>
    <property type="project" value="InterPro"/>
</dbReference>